<reference evidence="2 3" key="1">
    <citation type="journal article" date="2010" name="Stand. Genomic Sci.">
        <title>Complete genome sequence of Coraliomargarita akajimensis type strain (04OKA010-24).</title>
        <authorList>
            <person name="Mavromatis K."/>
            <person name="Abt B."/>
            <person name="Brambilla E."/>
            <person name="Lapidus A."/>
            <person name="Copeland A."/>
            <person name="Deshpande S."/>
            <person name="Nolan M."/>
            <person name="Lucas S."/>
            <person name="Tice H."/>
            <person name="Cheng J.F."/>
            <person name="Han C."/>
            <person name="Detter J.C."/>
            <person name="Woyke T."/>
            <person name="Goodwin L."/>
            <person name="Pitluck S."/>
            <person name="Held B."/>
            <person name="Brettin T."/>
            <person name="Tapia R."/>
            <person name="Ivanova N."/>
            <person name="Mikhailova N."/>
            <person name="Pati A."/>
            <person name="Liolios K."/>
            <person name="Chen A."/>
            <person name="Palaniappan K."/>
            <person name="Land M."/>
            <person name="Hauser L."/>
            <person name="Chang Y.J."/>
            <person name="Jeffries C.D."/>
            <person name="Rohde M."/>
            <person name="Goker M."/>
            <person name="Bristow J."/>
            <person name="Eisen J.A."/>
            <person name="Markowitz V."/>
            <person name="Hugenholtz P."/>
            <person name="Klenk H.P."/>
            <person name="Kyrpides N.C."/>
        </authorList>
    </citation>
    <scope>NUCLEOTIDE SEQUENCE [LARGE SCALE GENOMIC DNA]</scope>
    <source>
        <strain evidence="3">DSM 45221 / IAM 15411 / JCM 23193 / KCTC 12865</strain>
    </source>
</reference>
<dbReference type="HOGENOM" id="CLU_070992_0_0_0"/>
<dbReference type="Proteomes" id="UP000000925">
    <property type="component" value="Chromosome"/>
</dbReference>
<dbReference type="AlphaFoldDB" id="D5EKU6"/>
<accession>D5EKU6</accession>
<evidence type="ECO:0000313" key="3">
    <source>
        <dbReference type="Proteomes" id="UP000000925"/>
    </source>
</evidence>
<gene>
    <name evidence="2" type="ordered locus">Caka_1985</name>
</gene>
<dbReference type="eggNOG" id="COG2327">
    <property type="taxonomic scope" value="Bacteria"/>
</dbReference>
<name>D5EKU6_CORAD</name>
<evidence type="ECO:0000313" key="2">
    <source>
        <dbReference type="EMBL" id="ADE55003.1"/>
    </source>
</evidence>
<dbReference type="KEGG" id="caa:Caka_1985"/>
<dbReference type="RefSeq" id="WP_013043725.1">
    <property type="nucleotide sequence ID" value="NC_014008.1"/>
</dbReference>
<feature type="domain" description="Polysaccharide pyruvyl transferase" evidence="1">
    <location>
        <begin position="14"/>
        <end position="314"/>
    </location>
</feature>
<dbReference type="EMBL" id="CP001998">
    <property type="protein sequence ID" value="ADE55003.1"/>
    <property type="molecule type" value="Genomic_DNA"/>
</dbReference>
<sequence length="360" mass="41145">MKRIAVVSGFWGTNIGNAFFNVGGKYIAEQMFPGESVEWIQDQPGYWTFWDQEQGNQPNDLVLLQYLECDAIVIQGPLFTTTFRKLWEPTFKALKARGTKLIFLSAALFRFTDEEKEQNLRFLEEIQPDIICTRDRPSYEVFKDCAPATYAGIDSAFFCPRAYRPFELSLKPYIAVNYDRFPEPDISYVKGAGKDLPAGGYEREFEALDAKWGLRYPARQMKLAHKGKKQSYLGALLDRRKLPESIGEYTVVRPEHRFNPHINWKIYKQPNAVCSDEPFTYLTVYAGSSLTITDRVHACVATLAYGNPAILYKHSPRGQLFDRLGLGDVGERVRTLDPKLLEQEQEAELAFLKEAAATLF</sequence>
<proteinExistence type="predicted"/>
<organism evidence="2 3">
    <name type="scientific">Coraliomargarita akajimensis (strain DSM 45221 / IAM 15411 / JCM 23193 / KCTC 12865 / 04OKA010-24)</name>
    <dbReference type="NCBI Taxonomy" id="583355"/>
    <lineage>
        <taxon>Bacteria</taxon>
        <taxon>Pseudomonadati</taxon>
        <taxon>Verrucomicrobiota</taxon>
        <taxon>Opitutia</taxon>
        <taxon>Puniceicoccales</taxon>
        <taxon>Coraliomargaritaceae</taxon>
        <taxon>Coraliomargarita</taxon>
    </lineage>
</organism>
<dbReference type="Pfam" id="PF04230">
    <property type="entry name" value="PS_pyruv_trans"/>
    <property type="match status" value="1"/>
</dbReference>
<protein>
    <recommendedName>
        <fullName evidence="1">Polysaccharide pyruvyl transferase domain-containing protein</fullName>
    </recommendedName>
</protein>
<evidence type="ECO:0000259" key="1">
    <source>
        <dbReference type="Pfam" id="PF04230"/>
    </source>
</evidence>
<dbReference type="InterPro" id="IPR007345">
    <property type="entry name" value="Polysacch_pyruvyl_Trfase"/>
</dbReference>
<keyword evidence="3" id="KW-1185">Reference proteome</keyword>
<dbReference type="STRING" id="583355.Caka_1985"/>